<organism evidence="2 3">
    <name type="scientific">Grimontia celer</name>
    <dbReference type="NCBI Taxonomy" id="1796497"/>
    <lineage>
        <taxon>Bacteria</taxon>
        <taxon>Pseudomonadati</taxon>
        <taxon>Pseudomonadota</taxon>
        <taxon>Gammaproteobacteria</taxon>
        <taxon>Vibrionales</taxon>
        <taxon>Vibrionaceae</taxon>
        <taxon>Grimontia</taxon>
    </lineage>
</organism>
<dbReference type="RefSeq" id="WP_062664699.1">
    <property type="nucleotide sequence ID" value="NZ_FIZX01000002.1"/>
</dbReference>
<keyword evidence="3" id="KW-1185">Reference proteome</keyword>
<keyword evidence="1" id="KW-0472">Membrane</keyword>
<accession>A0A128F7V2</accession>
<dbReference type="AlphaFoldDB" id="A0A128F7V2"/>
<keyword evidence="1" id="KW-0812">Transmembrane</keyword>
<dbReference type="OrthoDB" id="6401093at2"/>
<name>A0A128F7V2_9GAMM</name>
<evidence type="ECO:0000256" key="1">
    <source>
        <dbReference type="SAM" id="Phobius"/>
    </source>
</evidence>
<reference evidence="3" key="1">
    <citation type="submission" date="2016-02" db="EMBL/GenBank/DDBJ databases">
        <authorList>
            <person name="Rodrigo-Torres Lidia"/>
            <person name="Arahal R.David."/>
        </authorList>
    </citation>
    <scope>NUCLEOTIDE SEQUENCE [LARGE SCALE GENOMIC DNA]</scope>
    <source>
        <strain evidence="3">CECT 9029</strain>
    </source>
</reference>
<evidence type="ECO:0000313" key="3">
    <source>
        <dbReference type="Proteomes" id="UP000071641"/>
    </source>
</evidence>
<protein>
    <submittedName>
        <fullName evidence="2">Uncharacterized protein</fullName>
    </submittedName>
</protein>
<sequence>MKVIKVILKGVLGLFFVFVFIGTGYYFYDLSQQKKQDEKELNYASQQKWSWYDEYERIQISEFVEGRSILRKVNLQNKYVIYAYKNDDYSLSAMAKFVTPCSPNKEIETSELYSDGLPKVLKCNEEGDALHFLVKWNDSSTDFIWEESLGGFSLRENFTYWDFSSLDQEVTLNKAK</sequence>
<evidence type="ECO:0000313" key="2">
    <source>
        <dbReference type="EMBL" id="CZF82454.1"/>
    </source>
</evidence>
<dbReference type="Proteomes" id="UP000071641">
    <property type="component" value="Unassembled WGS sequence"/>
</dbReference>
<keyword evidence="1" id="KW-1133">Transmembrane helix</keyword>
<proteinExistence type="predicted"/>
<dbReference type="EMBL" id="FIZX01000002">
    <property type="protein sequence ID" value="CZF82454.1"/>
    <property type="molecule type" value="Genomic_DNA"/>
</dbReference>
<feature type="transmembrane region" description="Helical" evidence="1">
    <location>
        <begin position="6"/>
        <end position="28"/>
    </location>
</feature>
<gene>
    <name evidence="2" type="ORF">GCE9029_03241</name>
</gene>